<keyword evidence="2" id="KW-1185">Reference proteome</keyword>
<evidence type="ECO:0000313" key="2">
    <source>
        <dbReference type="Proteomes" id="UP000598146"/>
    </source>
</evidence>
<dbReference type="Proteomes" id="UP000598146">
    <property type="component" value="Unassembled WGS sequence"/>
</dbReference>
<dbReference type="EMBL" id="JADQTO010000001">
    <property type="protein sequence ID" value="MBG0560270.1"/>
    <property type="molecule type" value="Genomic_DNA"/>
</dbReference>
<comment type="caution">
    <text evidence="1">The sequence shown here is derived from an EMBL/GenBank/DDBJ whole genome shotgun (WGS) entry which is preliminary data.</text>
</comment>
<sequence>MTDFPADDNGRRSSSAFGRTVVADALRHIDPAAAAAAEHEPDWRRGYLRHFLALVEAGLADDGAAGYEIAEAGLDSVHARMRYRRDDGEFTLAQALLAVPEQPLETVEVTGSAEPERELVLPYRGEQLRGDRLNRQLDTWVGAGVVEESCAEAVREVAASPDWLDLSDQYLVALGAGAEMGPVASVLGWGGTVLAVDLPRDDLWQRISIAASSSAGRLVAPVKGSGTPGADLLSDLGAVAQWLLGFDGRLILGNYGYAPGAAYPRLAAAVDALGVHLRQQRPDTALAVLATPTDVYAVPAGAVTQGRARYRDRSRLASVTGAVSGGRLLRPNYPCDVAPGINDSLVPQQGPNYALAKRIHRWRATLGRRDGVVSFAVAPPTRTRSVISNRLLAAAYAGAHLFGVEIFEPATASKLMAALMVHQIRKPRPARPAAWEDEAIAAAHGGLWRVAYHPRTALPLAAVRGLLPR</sequence>
<evidence type="ECO:0000313" key="1">
    <source>
        <dbReference type="EMBL" id="MBG0560270.1"/>
    </source>
</evidence>
<gene>
    <name evidence="1" type="ORF">I4J89_02165</name>
</gene>
<proteinExistence type="predicted"/>
<protein>
    <submittedName>
        <fullName evidence="1">Uncharacterized protein</fullName>
    </submittedName>
</protein>
<accession>A0A931BZ68</accession>
<organism evidence="1 2">
    <name type="scientific">Actinoplanes aureus</name>
    <dbReference type="NCBI Taxonomy" id="2792083"/>
    <lineage>
        <taxon>Bacteria</taxon>
        <taxon>Bacillati</taxon>
        <taxon>Actinomycetota</taxon>
        <taxon>Actinomycetes</taxon>
        <taxon>Micromonosporales</taxon>
        <taxon>Micromonosporaceae</taxon>
        <taxon>Actinoplanes</taxon>
    </lineage>
</organism>
<name>A0A931BZ68_9ACTN</name>
<reference evidence="1" key="1">
    <citation type="submission" date="2020-11" db="EMBL/GenBank/DDBJ databases">
        <title>Isolation and identification of active actinomycetes.</title>
        <authorList>
            <person name="Sun X."/>
        </authorList>
    </citation>
    <scope>NUCLEOTIDE SEQUENCE</scope>
    <source>
        <strain evidence="1">NEAU-A11</strain>
    </source>
</reference>
<dbReference type="AlphaFoldDB" id="A0A931BZ68"/>